<organism evidence="1 2">
    <name type="scientific">Elysia crispata</name>
    <name type="common">lettuce slug</name>
    <dbReference type="NCBI Taxonomy" id="231223"/>
    <lineage>
        <taxon>Eukaryota</taxon>
        <taxon>Metazoa</taxon>
        <taxon>Spiralia</taxon>
        <taxon>Lophotrochozoa</taxon>
        <taxon>Mollusca</taxon>
        <taxon>Gastropoda</taxon>
        <taxon>Heterobranchia</taxon>
        <taxon>Euthyneura</taxon>
        <taxon>Panpulmonata</taxon>
        <taxon>Sacoglossa</taxon>
        <taxon>Placobranchoidea</taxon>
        <taxon>Plakobranchidae</taxon>
        <taxon>Elysia</taxon>
    </lineage>
</organism>
<dbReference type="Proteomes" id="UP001283361">
    <property type="component" value="Unassembled WGS sequence"/>
</dbReference>
<sequence length="197" mass="22216">MLRAESSECPQVIWSASRETDGSSTETKESPFIDFGRSHIGASQSSRSDSYFLWIQNIHTGVFHPRSVYERREVGSLRTGRDLRDEWTRQVERDGFVGGTCSCSNDSADEGNNGKNTNAVFVHLSSHACNEPKKLAVAHYPGHETRYKSRGSADVNLPSKSSIITVRVDDQITLYRTMQLEINLLDNDHPEKRRLDN</sequence>
<comment type="caution">
    <text evidence="1">The sequence shown here is derived from an EMBL/GenBank/DDBJ whole genome shotgun (WGS) entry which is preliminary data.</text>
</comment>
<keyword evidence="2" id="KW-1185">Reference proteome</keyword>
<protein>
    <submittedName>
        <fullName evidence="1">Uncharacterized protein</fullName>
    </submittedName>
</protein>
<proteinExistence type="predicted"/>
<evidence type="ECO:0000313" key="1">
    <source>
        <dbReference type="EMBL" id="KAK3786421.1"/>
    </source>
</evidence>
<dbReference type="AlphaFoldDB" id="A0AAE1DX88"/>
<accession>A0AAE1DX88</accession>
<reference evidence="1" key="1">
    <citation type="journal article" date="2023" name="G3 (Bethesda)">
        <title>A reference genome for the long-term kleptoplast-retaining sea slug Elysia crispata morphotype clarki.</title>
        <authorList>
            <person name="Eastman K.E."/>
            <person name="Pendleton A.L."/>
            <person name="Shaikh M.A."/>
            <person name="Suttiyut T."/>
            <person name="Ogas R."/>
            <person name="Tomko P."/>
            <person name="Gavelis G."/>
            <person name="Widhalm J.R."/>
            <person name="Wisecaver J.H."/>
        </authorList>
    </citation>
    <scope>NUCLEOTIDE SEQUENCE</scope>
    <source>
        <strain evidence="1">ECLA1</strain>
    </source>
</reference>
<gene>
    <name evidence="1" type="ORF">RRG08_011737</name>
</gene>
<dbReference type="EMBL" id="JAWDGP010001968">
    <property type="protein sequence ID" value="KAK3786421.1"/>
    <property type="molecule type" value="Genomic_DNA"/>
</dbReference>
<name>A0AAE1DX88_9GAST</name>
<evidence type="ECO:0000313" key="2">
    <source>
        <dbReference type="Proteomes" id="UP001283361"/>
    </source>
</evidence>